<comment type="cofactor">
    <cofactor evidence="1">
        <name>pyridoxal 5'-phosphate</name>
        <dbReference type="ChEBI" id="CHEBI:597326"/>
    </cofactor>
</comment>
<dbReference type="GO" id="GO:0030170">
    <property type="term" value="F:pyridoxal phosphate binding"/>
    <property type="evidence" value="ECO:0007669"/>
    <property type="project" value="InterPro"/>
</dbReference>
<organism evidence="7 8">
    <name type="scientific">Vanrija pseudolonga</name>
    <dbReference type="NCBI Taxonomy" id="143232"/>
    <lineage>
        <taxon>Eukaryota</taxon>
        <taxon>Fungi</taxon>
        <taxon>Dikarya</taxon>
        <taxon>Basidiomycota</taxon>
        <taxon>Agaricomycotina</taxon>
        <taxon>Tremellomycetes</taxon>
        <taxon>Trichosporonales</taxon>
        <taxon>Trichosporonaceae</taxon>
        <taxon>Vanrija</taxon>
    </lineage>
</organism>
<dbReference type="Proteomes" id="UP000827549">
    <property type="component" value="Chromosome 6"/>
</dbReference>
<proteinExistence type="inferred from homology"/>
<evidence type="ECO:0000256" key="6">
    <source>
        <dbReference type="RuleBase" id="RU003560"/>
    </source>
</evidence>
<dbReference type="InterPro" id="IPR015424">
    <property type="entry name" value="PyrdxlP-dep_Trfase"/>
</dbReference>
<name>A0AAF0YGW7_9TREE</name>
<accession>A0AAF0YGW7</accession>
<evidence type="ECO:0000313" key="8">
    <source>
        <dbReference type="Proteomes" id="UP000827549"/>
    </source>
</evidence>
<dbReference type="InterPro" id="IPR015422">
    <property type="entry name" value="PyrdxlP-dep_Trfase_small"/>
</dbReference>
<dbReference type="AlphaFoldDB" id="A0AAF0YGW7"/>
<dbReference type="RefSeq" id="XP_062630417.1">
    <property type="nucleotide sequence ID" value="XM_062774433.1"/>
</dbReference>
<dbReference type="InterPro" id="IPR015421">
    <property type="entry name" value="PyrdxlP-dep_Trfase_major"/>
</dbReference>
<dbReference type="InterPro" id="IPR049704">
    <property type="entry name" value="Aminotrans_3_PPA_site"/>
</dbReference>
<dbReference type="FunFam" id="3.40.640.10:FF:000013">
    <property type="entry name" value="4-aminobutyrate aminotransferase"/>
    <property type="match status" value="1"/>
</dbReference>
<evidence type="ECO:0000313" key="7">
    <source>
        <dbReference type="EMBL" id="WOO84391.1"/>
    </source>
</evidence>
<dbReference type="PIRSF" id="PIRSF000521">
    <property type="entry name" value="Transaminase_4ab_Lys_Orn"/>
    <property type="match status" value="1"/>
</dbReference>
<gene>
    <name evidence="7" type="primary">gabT_1</name>
    <name evidence="7" type="ORF">LOC62_06G007912</name>
</gene>
<evidence type="ECO:0000256" key="5">
    <source>
        <dbReference type="ARBA" id="ARBA00022898"/>
    </source>
</evidence>
<dbReference type="GO" id="GO:0042802">
    <property type="term" value="F:identical protein binding"/>
    <property type="evidence" value="ECO:0007669"/>
    <property type="project" value="TreeGrafter"/>
</dbReference>
<dbReference type="SUPFAM" id="SSF53383">
    <property type="entry name" value="PLP-dependent transferases"/>
    <property type="match status" value="1"/>
</dbReference>
<dbReference type="Pfam" id="PF00202">
    <property type="entry name" value="Aminotran_3"/>
    <property type="match status" value="1"/>
</dbReference>
<evidence type="ECO:0000256" key="4">
    <source>
        <dbReference type="ARBA" id="ARBA00022679"/>
    </source>
</evidence>
<dbReference type="Gene3D" id="3.40.640.10">
    <property type="entry name" value="Type I PLP-dependent aspartate aminotransferase-like (Major domain)"/>
    <property type="match status" value="1"/>
</dbReference>
<evidence type="ECO:0000256" key="2">
    <source>
        <dbReference type="ARBA" id="ARBA00008954"/>
    </source>
</evidence>
<dbReference type="PROSITE" id="PS00600">
    <property type="entry name" value="AA_TRANSFER_CLASS_3"/>
    <property type="match status" value="1"/>
</dbReference>
<keyword evidence="5 6" id="KW-0663">Pyridoxal phosphate</keyword>
<dbReference type="InterPro" id="IPR050103">
    <property type="entry name" value="Class-III_PLP-dep_AT"/>
</dbReference>
<evidence type="ECO:0000256" key="1">
    <source>
        <dbReference type="ARBA" id="ARBA00001933"/>
    </source>
</evidence>
<dbReference type="Gene3D" id="3.90.1150.10">
    <property type="entry name" value="Aspartate Aminotransferase, domain 1"/>
    <property type="match status" value="1"/>
</dbReference>
<dbReference type="PANTHER" id="PTHR11986:SF79">
    <property type="entry name" value="ACETYLORNITHINE AMINOTRANSFERASE, MITOCHONDRIAL"/>
    <property type="match status" value="1"/>
</dbReference>
<dbReference type="GeneID" id="87811082"/>
<dbReference type="PANTHER" id="PTHR11986">
    <property type="entry name" value="AMINOTRANSFERASE CLASS III"/>
    <property type="match status" value="1"/>
</dbReference>
<dbReference type="EMBL" id="CP086719">
    <property type="protein sequence ID" value="WOO84391.1"/>
    <property type="molecule type" value="Genomic_DNA"/>
</dbReference>
<keyword evidence="4" id="KW-0808">Transferase</keyword>
<dbReference type="GO" id="GO:0008483">
    <property type="term" value="F:transaminase activity"/>
    <property type="evidence" value="ECO:0007669"/>
    <property type="project" value="UniProtKB-KW"/>
</dbReference>
<reference evidence="7" key="1">
    <citation type="submission" date="2023-10" db="EMBL/GenBank/DDBJ databases">
        <authorList>
            <person name="Noh H."/>
        </authorList>
    </citation>
    <scope>NUCLEOTIDE SEQUENCE</scope>
    <source>
        <strain evidence="7">DUCC4014</strain>
    </source>
</reference>
<protein>
    <submittedName>
        <fullName evidence="7">4-aminobutyrate aminotransferase GabT</fullName>
    </submittedName>
</protein>
<keyword evidence="8" id="KW-1185">Reference proteome</keyword>
<comment type="similarity">
    <text evidence="2 6">Belongs to the class-III pyridoxal-phosphate-dependent aminotransferase family.</text>
</comment>
<keyword evidence="3 7" id="KW-0032">Aminotransferase</keyword>
<sequence length="488" mass="52144">MISTKTTTRAAVNGVRTLASLAAEQHAATPLQAYTPPPVADTKTTAQWVQFGREHVTPGLGRVRDMVVVRGQGLEIETSDGDKILDFSSGIGVLSLGHCHPAVSQAVHAQVDTLTHLQCSIGFHKPYLQLIERLKSVMPDPSLDSFFFWNSGSEAIEAAIKIARKATGRPNVISMNGGYHGRTYGSGALSRSKNIYTVGAGAMMPGSHATPFPYWHSMSLPMTTSEDELVRIAIAQLDLLLRTQSAPKDTAAIFIEPVIGEGGYVPTPHAYLRHLRQLCDEHGILLIADEVQSGFGRTGKMFAIEHSGVRPDVVVFAKGVANGYPLSGVVAPRKIMETLDTGVLGGTYAGNAVACAAATAVVDVFNSQDVLGNVEARGKQLHDGLEKIAQTEAGKKLIVQRRGQNLMAAIEFRSADPLTHHGLPVGTTVPSSIARRVQEKCLDAGLLLLTTSTFEVIRFIPSLTVTESQVDKALEVFAKAVADVAREG</sequence>
<dbReference type="InterPro" id="IPR005814">
    <property type="entry name" value="Aminotrans_3"/>
</dbReference>
<evidence type="ECO:0000256" key="3">
    <source>
        <dbReference type="ARBA" id="ARBA00022576"/>
    </source>
</evidence>
<dbReference type="CDD" id="cd00610">
    <property type="entry name" value="OAT_like"/>
    <property type="match status" value="1"/>
</dbReference>